<reference evidence="1 2" key="1">
    <citation type="journal article" date="2014" name="Genome Biol. Evol.">
        <title>Acetic acid bacteria genomes reveal functional traits for adaptation to life in insect guts.</title>
        <authorList>
            <person name="Chouaia B."/>
            <person name="Gaiarsa S."/>
            <person name="Crotti E."/>
            <person name="Comandatore F."/>
            <person name="Degli Esposti M."/>
            <person name="Ricci I."/>
            <person name="Alma A."/>
            <person name="Favia G."/>
            <person name="Bandi C."/>
            <person name="Daffonchio D."/>
        </authorList>
    </citation>
    <scope>NUCLEOTIDE SEQUENCE [LARGE SCALE GENOMIC DNA]</scope>
    <source>
        <strain evidence="2">AM169</strain>
    </source>
</reference>
<comment type="caution">
    <text evidence="1">The sequence shown here is derived from an EMBL/GenBank/DDBJ whole genome shotgun (WGS) entry which is preliminary data.</text>
</comment>
<reference evidence="1 2" key="2">
    <citation type="journal article" date="2014" name="PLoS ONE">
        <title>Evolution of mitochondria reconstructed from the energy metabolism of living bacteria.</title>
        <authorList>
            <person name="Degli Esposti M."/>
            <person name="Chouaia B."/>
            <person name="Comandatore F."/>
            <person name="Crotti E."/>
            <person name="Sassera D."/>
            <person name="Lievens P.M."/>
            <person name="Daffonchio D."/>
            <person name="Bandi C."/>
        </authorList>
    </citation>
    <scope>NUCLEOTIDE SEQUENCE [LARGE SCALE GENOMIC DNA]</scope>
    <source>
        <strain evidence="2">AM169</strain>
    </source>
</reference>
<gene>
    <name evidence="1" type="ORF">SACS_0994</name>
</gene>
<evidence type="ECO:0000313" key="1">
    <source>
        <dbReference type="EMBL" id="CDG33732.1"/>
    </source>
</evidence>
<protein>
    <submittedName>
        <fullName evidence="1">Uncharacterized protein</fullName>
    </submittedName>
</protein>
<dbReference type="AlphaFoldDB" id="A0A7U7G5X1"/>
<organism evidence="1 2">
    <name type="scientific">Parasaccharibacter apium</name>
    <dbReference type="NCBI Taxonomy" id="1510841"/>
    <lineage>
        <taxon>Bacteria</taxon>
        <taxon>Pseudomonadati</taxon>
        <taxon>Pseudomonadota</taxon>
        <taxon>Alphaproteobacteria</taxon>
        <taxon>Acetobacterales</taxon>
        <taxon>Acetobacteraceae</taxon>
        <taxon>Parasaccharibacter</taxon>
    </lineage>
</organism>
<accession>A0A7U7G5X1</accession>
<dbReference type="EMBL" id="CBLY010000006">
    <property type="protein sequence ID" value="CDG33732.1"/>
    <property type="molecule type" value="Genomic_DNA"/>
</dbReference>
<sequence length="51" mass="5889">MKCWDKRKSPLTEGVTGCQRKMTASPQEVNRKEQKNMMIAHLPVDFLICLP</sequence>
<evidence type="ECO:0000313" key="2">
    <source>
        <dbReference type="Proteomes" id="UP000027590"/>
    </source>
</evidence>
<dbReference type="Proteomes" id="UP000027590">
    <property type="component" value="Unassembled WGS sequence"/>
</dbReference>
<name>A0A7U7G5X1_9PROT</name>
<proteinExistence type="predicted"/>